<dbReference type="GO" id="GO:0016787">
    <property type="term" value="F:hydrolase activity"/>
    <property type="evidence" value="ECO:0007669"/>
    <property type="project" value="UniProtKB-KW"/>
</dbReference>
<evidence type="ECO:0000256" key="1">
    <source>
        <dbReference type="ARBA" id="ARBA00006336"/>
    </source>
</evidence>
<dbReference type="PANTHER" id="PTHR43540">
    <property type="entry name" value="PEROXYUREIDOACRYLATE/UREIDOACRYLATE AMIDOHYDROLASE-RELATED"/>
    <property type="match status" value="1"/>
</dbReference>
<dbReference type="Proteomes" id="UP000249260">
    <property type="component" value="Unassembled WGS sequence"/>
</dbReference>
<dbReference type="InterPro" id="IPR000868">
    <property type="entry name" value="Isochorismatase-like_dom"/>
</dbReference>
<dbReference type="Gene3D" id="3.40.50.850">
    <property type="entry name" value="Isochorismatase-like"/>
    <property type="match status" value="1"/>
</dbReference>
<comment type="similarity">
    <text evidence="1">Belongs to the isochorismatase family.</text>
</comment>
<evidence type="ECO:0000256" key="2">
    <source>
        <dbReference type="ARBA" id="ARBA00022801"/>
    </source>
</evidence>
<accession>A0A328UE30</accession>
<protein>
    <submittedName>
        <fullName evidence="4">Cysteine hydrolase</fullName>
    </submittedName>
</protein>
<dbReference type="OrthoDB" id="9785724at2"/>
<comment type="caution">
    <text evidence="4">The sequence shown here is derived from an EMBL/GenBank/DDBJ whole genome shotgun (WGS) entry which is preliminary data.</text>
</comment>
<sequence>MFNEENPVYAHEELLTRIGGLLAKARASGVPVIYVQHNEGAGEELETGSPAWEIHAAIAPEEGEPRIQKHKPDSFEDTDLQSELAARGIGKLVIAGLQTDMCVNATATRAAELGYAITVAGDAHSTWAQGGRSAAEIIEAHNARFSSFARIQNSTAISFE</sequence>
<keyword evidence="5" id="KW-1185">Reference proteome</keyword>
<name>A0A328UE30_9BACL</name>
<reference evidence="4 5" key="1">
    <citation type="submission" date="2018-06" db="EMBL/GenBank/DDBJ databases">
        <title>Paenibacillus montanisoli sp. nov., isolated from mountain area soil.</title>
        <authorList>
            <person name="Wu M."/>
        </authorList>
    </citation>
    <scope>NUCLEOTIDE SEQUENCE [LARGE SCALE GENOMIC DNA]</scope>
    <source>
        <strain evidence="4 5">RA17</strain>
    </source>
</reference>
<feature type="domain" description="Isochorismatase-like" evidence="3">
    <location>
        <begin position="9"/>
        <end position="134"/>
    </location>
</feature>
<organism evidence="4 5">
    <name type="scientific">Paenibacillus montanisoli</name>
    <dbReference type="NCBI Taxonomy" id="2081970"/>
    <lineage>
        <taxon>Bacteria</taxon>
        <taxon>Bacillati</taxon>
        <taxon>Bacillota</taxon>
        <taxon>Bacilli</taxon>
        <taxon>Bacillales</taxon>
        <taxon>Paenibacillaceae</taxon>
        <taxon>Paenibacillus</taxon>
    </lineage>
</organism>
<dbReference type="SUPFAM" id="SSF52499">
    <property type="entry name" value="Isochorismatase-like hydrolases"/>
    <property type="match status" value="1"/>
</dbReference>
<evidence type="ECO:0000313" key="4">
    <source>
        <dbReference type="EMBL" id="RAP78634.1"/>
    </source>
</evidence>
<gene>
    <name evidence="4" type="ORF">DL346_03280</name>
</gene>
<evidence type="ECO:0000313" key="5">
    <source>
        <dbReference type="Proteomes" id="UP000249260"/>
    </source>
</evidence>
<keyword evidence="2 4" id="KW-0378">Hydrolase</keyword>
<dbReference type="CDD" id="cd01014">
    <property type="entry name" value="nicotinamidase_related"/>
    <property type="match status" value="1"/>
</dbReference>
<dbReference type="AlphaFoldDB" id="A0A328UE30"/>
<dbReference type="EMBL" id="QLUW01000001">
    <property type="protein sequence ID" value="RAP78634.1"/>
    <property type="molecule type" value="Genomic_DNA"/>
</dbReference>
<dbReference type="InterPro" id="IPR036380">
    <property type="entry name" value="Isochorismatase-like_sf"/>
</dbReference>
<dbReference type="PANTHER" id="PTHR43540:SF14">
    <property type="entry name" value="ISOCHORISMATASE"/>
    <property type="match status" value="1"/>
</dbReference>
<evidence type="ECO:0000259" key="3">
    <source>
        <dbReference type="Pfam" id="PF00857"/>
    </source>
</evidence>
<proteinExistence type="inferred from homology"/>
<dbReference type="InterPro" id="IPR050272">
    <property type="entry name" value="Isochorismatase-like_hydrls"/>
</dbReference>
<dbReference type="Pfam" id="PF00857">
    <property type="entry name" value="Isochorismatase"/>
    <property type="match status" value="1"/>
</dbReference>